<feature type="chain" id="PRO_5029916237" description="Protein kinase domain-containing protein" evidence="1">
    <location>
        <begin position="22"/>
        <end position="111"/>
    </location>
</feature>
<reference evidence="3" key="1">
    <citation type="journal article" date="2020" name="Nat. Commun.">
        <title>Genome assembly of wild tea tree DASZ reveals pedigree and selection history of tea varieties.</title>
        <authorList>
            <person name="Zhang W."/>
            <person name="Zhang Y."/>
            <person name="Qiu H."/>
            <person name="Guo Y."/>
            <person name="Wan H."/>
            <person name="Zhang X."/>
            <person name="Scossa F."/>
            <person name="Alseekh S."/>
            <person name="Zhang Q."/>
            <person name="Wang P."/>
            <person name="Xu L."/>
            <person name="Schmidt M.H."/>
            <person name="Jia X."/>
            <person name="Li D."/>
            <person name="Zhu A."/>
            <person name="Guo F."/>
            <person name="Chen W."/>
            <person name="Ni D."/>
            <person name="Usadel B."/>
            <person name="Fernie A.R."/>
            <person name="Wen W."/>
        </authorList>
    </citation>
    <scope>NUCLEOTIDE SEQUENCE [LARGE SCALE GENOMIC DNA]</scope>
    <source>
        <strain evidence="3">cv. G240</strain>
    </source>
</reference>
<evidence type="ECO:0000313" key="2">
    <source>
        <dbReference type="EMBL" id="KAF5931119.1"/>
    </source>
</evidence>
<sequence length="111" mass="12515">MSKQFLKLMLVTNMALESCEGGELFDQITRSQDSRHDSIKDSQITILPNASSDDKACTFVGTAAYVPREVLNSSPATFGYIIIILVKMIDDLMKLKRAVDEVWFEQKSKDH</sequence>
<dbReference type="Proteomes" id="UP000593564">
    <property type="component" value="Unassembled WGS sequence"/>
</dbReference>
<protein>
    <recommendedName>
        <fullName evidence="4">Protein kinase domain-containing protein</fullName>
    </recommendedName>
</protein>
<feature type="signal peptide" evidence="1">
    <location>
        <begin position="1"/>
        <end position="21"/>
    </location>
</feature>
<organism evidence="2 3">
    <name type="scientific">Camellia sinensis</name>
    <name type="common">Tea plant</name>
    <name type="synonym">Thea sinensis</name>
    <dbReference type="NCBI Taxonomy" id="4442"/>
    <lineage>
        <taxon>Eukaryota</taxon>
        <taxon>Viridiplantae</taxon>
        <taxon>Streptophyta</taxon>
        <taxon>Embryophyta</taxon>
        <taxon>Tracheophyta</taxon>
        <taxon>Spermatophyta</taxon>
        <taxon>Magnoliopsida</taxon>
        <taxon>eudicotyledons</taxon>
        <taxon>Gunneridae</taxon>
        <taxon>Pentapetalae</taxon>
        <taxon>asterids</taxon>
        <taxon>Ericales</taxon>
        <taxon>Theaceae</taxon>
        <taxon>Camellia</taxon>
    </lineage>
</organism>
<keyword evidence="3" id="KW-1185">Reference proteome</keyword>
<accession>A0A7J7FS75</accession>
<name>A0A7J7FS75_CAMSI</name>
<reference evidence="2 3" key="2">
    <citation type="submission" date="2020-07" db="EMBL/GenBank/DDBJ databases">
        <title>Genome assembly of wild tea tree DASZ reveals pedigree and selection history of tea varieties.</title>
        <authorList>
            <person name="Zhang W."/>
        </authorList>
    </citation>
    <scope>NUCLEOTIDE SEQUENCE [LARGE SCALE GENOMIC DNA]</scope>
    <source>
        <strain evidence="3">cv. G240</strain>
        <tissue evidence="2">Leaf</tissue>
    </source>
</reference>
<dbReference type="AlphaFoldDB" id="A0A7J7FS75"/>
<keyword evidence="1" id="KW-0732">Signal</keyword>
<proteinExistence type="predicted"/>
<evidence type="ECO:0000256" key="1">
    <source>
        <dbReference type="SAM" id="SignalP"/>
    </source>
</evidence>
<gene>
    <name evidence="2" type="ORF">HYC85_031992</name>
</gene>
<comment type="caution">
    <text evidence="2">The sequence shown here is derived from an EMBL/GenBank/DDBJ whole genome shotgun (WGS) entry which is preliminary data.</text>
</comment>
<dbReference type="EMBL" id="JACBKZ010000015">
    <property type="protein sequence ID" value="KAF5931119.1"/>
    <property type="molecule type" value="Genomic_DNA"/>
</dbReference>
<evidence type="ECO:0000313" key="3">
    <source>
        <dbReference type="Proteomes" id="UP000593564"/>
    </source>
</evidence>
<evidence type="ECO:0008006" key="4">
    <source>
        <dbReference type="Google" id="ProtNLM"/>
    </source>
</evidence>